<keyword evidence="3" id="KW-1185">Reference proteome</keyword>
<dbReference type="Proteomes" id="UP000018144">
    <property type="component" value="Unassembled WGS sequence"/>
</dbReference>
<reference evidence="2 3" key="1">
    <citation type="journal article" date="2013" name="PLoS Genet.">
        <title>The genome and development-dependent transcriptomes of Pyronema confluens: a window into fungal evolution.</title>
        <authorList>
            <person name="Traeger S."/>
            <person name="Altegoer F."/>
            <person name="Freitag M."/>
            <person name="Gabaldon T."/>
            <person name="Kempken F."/>
            <person name="Kumar A."/>
            <person name="Marcet-Houben M."/>
            <person name="Poggeler S."/>
            <person name="Stajich J.E."/>
            <person name="Nowrousian M."/>
        </authorList>
    </citation>
    <scope>NUCLEOTIDE SEQUENCE [LARGE SCALE GENOMIC DNA]</scope>
    <source>
        <strain evidence="3">CBS 100304</strain>
        <tissue evidence="2">Vegetative mycelium</tissue>
    </source>
</reference>
<dbReference type="AlphaFoldDB" id="U4LWA0"/>
<sequence>MSGPPPVVNRRFPGLEIRPRAPGQLSRSQARAAARQAREAGESREAENPQSTPRQDRQQRSEPPTGPAAYNGRRNRDGPRRQPPTGPSNRAPPTGPSNLNPTPAGPAVRLAKRDERGPGNLGGVGKPVNPVNPVNPISSGNLWNPESPGPASPRAGRSNPLASPGLLTLPSPLPPSRNYPSSNTGAVDGDEHALVNTSDVSSTTALMQDSMVLESKPMSLAMERWMGEQSHQGGVRWFKG</sequence>
<evidence type="ECO:0000313" key="2">
    <source>
        <dbReference type="EMBL" id="CCX33431.1"/>
    </source>
</evidence>
<name>U4LWA0_PYROM</name>
<accession>U4LWA0</accession>
<feature type="region of interest" description="Disordered" evidence="1">
    <location>
        <begin position="1"/>
        <end position="209"/>
    </location>
</feature>
<feature type="compositionally biased region" description="Low complexity" evidence="1">
    <location>
        <begin position="160"/>
        <end position="170"/>
    </location>
</feature>
<feature type="compositionally biased region" description="Basic and acidic residues" evidence="1">
    <location>
        <begin position="36"/>
        <end position="47"/>
    </location>
</feature>
<gene>
    <name evidence="2" type="ORF">PCON_01141</name>
</gene>
<organism evidence="2 3">
    <name type="scientific">Pyronema omphalodes (strain CBS 100304)</name>
    <name type="common">Pyronema confluens</name>
    <dbReference type="NCBI Taxonomy" id="1076935"/>
    <lineage>
        <taxon>Eukaryota</taxon>
        <taxon>Fungi</taxon>
        <taxon>Dikarya</taxon>
        <taxon>Ascomycota</taxon>
        <taxon>Pezizomycotina</taxon>
        <taxon>Pezizomycetes</taxon>
        <taxon>Pezizales</taxon>
        <taxon>Pyronemataceae</taxon>
        <taxon>Pyronema</taxon>
    </lineage>
</organism>
<dbReference type="OrthoDB" id="10404998at2759"/>
<feature type="compositionally biased region" description="Low complexity" evidence="1">
    <location>
        <begin position="26"/>
        <end position="35"/>
    </location>
</feature>
<evidence type="ECO:0000256" key="1">
    <source>
        <dbReference type="SAM" id="MobiDB-lite"/>
    </source>
</evidence>
<feature type="compositionally biased region" description="Polar residues" evidence="1">
    <location>
        <begin position="195"/>
        <end position="207"/>
    </location>
</feature>
<evidence type="ECO:0000313" key="3">
    <source>
        <dbReference type="Proteomes" id="UP000018144"/>
    </source>
</evidence>
<feature type="compositionally biased region" description="Low complexity" evidence="1">
    <location>
        <begin position="126"/>
        <end position="136"/>
    </location>
</feature>
<dbReference type="EMBL" id="HF936082">
    <property type="protein sequence ID" value="CCX33431.1"/>
    <property type="molecule type" value="Genomic_DNA"/>
</dbReference>
<protein>
    <submittedName>
        <fullName evidence="2">Uncharacterized protein</fullName>
    </submittedName>
</protein>
<proteinExistence type="predicted"/>